<feature type="transmembrane region" description="Helical" evidence="6">
    <location>
        <begin position="128"/>
        <end position="146"/>
    </location>
</feature>
<keyword evidence="4 6" id="KW-0472">Membrane</keyword>
<feature type="compositionally biased region" description="Pro residues" evidence="5">
    <location>
        <begin position="1"/>
        <end position="10"/>
    </location>
</feature>
<evidence type="ECO:0000259" key="7">
    <source>
        <dbReference type="Pfam" id="PF02656"/>
    </source>
</evidence>
<dbReference type="Pfam" id="PF02656">
    <property type="entry name" value="DUF202"/>
    <property type="match status" value="1"/>
</dbReference>
<evidence type="ECO:0000313" key="8">
    <source>
        <dbReference type="EMBL" id="MBW4466190.1"/>
    </source>
</evidence>
<evidence type="ECO:0000256" key="4">
    <source>
        <dbReference type="ARBA" id="ARBA00023136"/>
    </source>
</evidence>
<feature type="domain" description="DUF202" evidence="7">
    <location>
        <begin position="20"/>
        <end position="96"/>
    </location>
</feature>
<evidence type="ECO:0000256" key="1">
    <source>
        <dbReference type="ARBA" id="ARBA00004127"/>
    </source>
</evidence>
<proteinExistence type="predicted"/>
<evidence type="ECO:0000256" key="5">
    <source>
        <dbReference type="SAM" id="MobiDB-lite"/>
    </source>
</evidence>
<dbReference type="AlphaFoldDB" id="A0A951PBV4"/>
<feature type="transmembrane region" description="Helical" evidence="6">
    <location>
        <begin position="29"/>
        <end position="50"/>
    </location>
</feature>
<feature type="region of interest" description="Disordered" evidence="5">
    <location>
        <begin position="1"/>
        <end position="20"/>
    </location>
</feature>
<gene>
    <name evidence="8" type="ORF">KME07_12240</name>
</gene>
<name>A0A951PBV4_9CYAN</name>
<comment type="subcellular location">
    <subcellularLocation>
        <location evidence="1">Endomembrane system</location>
        <topology evidence="1">Multi-pass membrane protein</topology>
    </subcellularLocation>
</comment>
<feature type="transmembrane region" description="Helical" evidence="6">
    <location>
        <begin position="70"/>
        <end position="91"/>
    </location>
</feature>
<dbReference type="EMBL" id="JAHHHV010000066">
    <property type="protein sequence ID" value="MBW4466190.1"/>
    <property type="molecule type" value="Genomic_DNA"/>
</dbReference>
<evidence type="ECO:0000256" key="3">
    <source>
        <dbReference type="ARBA" id="ARBA00022989"/>
    </source>
</evidence>
<accession>A0A951PBV4</accession>
<evidence type="ECO:0000256" key="6">
    <source>
        <dbReference type="SAM" id="Phobius"/>
    </source>
</evidence>
<dbReference type="InterPro" id="IPR003807">
    <property type="entry name" value="DUF202"/>
</dbReference>
<evidence type="ECO:0000313" key="9">
    <source>
        <dbReference type="Proteomes" id="UP000707356"/>
    </source>
</evidence>
<keyword evidence="3 6" id="KW-1133">Transmembrane helix</keyword>
<protein>
    <submittedName>
        <fullName evidence="8">DUF202 domain-containing protein</fullName>
    </submittedName>
</protein>
<reference evidence="8" key="1">
    <citation type="submission" date="2021-05" db="EMBL/GenBank/DDBJ databases">
        <authorList>
            <person name="Pietrasiak N."/>
            <person name="Ward R."/>
            <person name="Stajich J.E."/>
            <person name="Kurbessoian T."/>
        </authorList>
    </citation>
    <scope>NUCLEOTIDE SEQUENCE</scope>
    <source>
        <strain evidence="8">GSE-TBD4-15B</strain>
    </source>
</reference>
<reference evidence="8" key="2">
    <citation type="journal article" date="2022" name="Microbiol. Resour. Announc.">
        <title>Metagenome Sequencing to Explore Phylogenomics of Terrestrial Cyanobacteria.</title>
        <authorList>
            <person name="Ward R.D."/>
            <person name="Stajich J.E."/>
            <person name="Johansen J.R."/>
            <person name="Huntemann M."/>
            <person name="Clum A."/>
            <person name="Foster B."/>
            <person name="Foster B."/>
            <person name="Roux S."/>
            <person name="Palaniappan K."/>
            <person name="Varghese N."/>
            <person name="Mukherjee S."/>
            <person name="Reddy T.B.K."/>
            <person name="Daum C."/>
            <person name="Copeland A."/>
            <person name="Chen I.A."/>
            <person name="Ivanova N.N."/>
            <person name="Kyrpides N.C."/>
            <person name="Shapiro N."/>
            <person name="Eloe-Fadrosh E.A."/>
            <person name="Pietrasiak N."/>
        </authorList>
    </citation>
    <scope>NUCLEOTIDE SEQUENCE</scope>
    <source>
        <strain evidence="8">GSE-TBD4-15B</strain>
    </source>
</reference>
<dbReference type="Proteomes" id="UP000707356">
    <property type="component" value="Unassembled WGS sequence"/>
</dbReference>
<comment type="caution">
    <text evidence="8">The sequence shown here is derived from an EMBL/GenBank/DDBJ whole genome shotgun (WGS) entry which is preliminary data.</text>
</comment>
<keyword evidence="2 6" id="KW-0812">Transmembrane</keyword>
<evidence type="ECO:0000256" key="2">
    <source>
        <dbReference type="ARBA" id="ARBA00022692"/>
    </source>
</evidence>
<sequence length="147" mass="16087">MPSIQPPPPTNDTTELARERNRAAAERTLLSWIQNCLSLIGIGIALDQILTAVNRGFPQNNPLVNLRLAHAISLSLIGLGGLLLLLAVVIYRQQTRWLDPTRALARDLARDLTRDPTRDVSLWSRNELSAGAVILLGIGAMVIILLL</sequence>
<dbReference type="GO" id="GO:0012505">
    <property type="term" value="C:endomembrane system"/>
    <property type="evidence" value="ECO:0007669"/>
    <property type="project" value="UniProtKB-SubCell"/>
</dbReference>
<organism evidence="8 9">
    <name type="scientific">Pegethrix bostrychoides GSE-TBD4-15B</name>
    <dbReference type="NCBI Taxonomy" id="2839662"/>
    <lineage>
        <taxon>Bacteria</taxon>
        <taxon>Bacillati</taxon>
        <taxon>Cyanobacteriota</taxon>
        <taxon>Cyanophyceae</taxon>
        <taxon>Oculatellales</taxon>
        <taxon>Oculatellaceae</taxon>
        <taxon>Pegethrix</taxon>
    </lineage>
</organism>